<name>A0A4Y2PYP5_ARAVE</name>
<feature type="region of interest" description="Disordered" evidence="1">
    <location>
        <begin position="1"/>
        <end position="23"/>
    </location>
</feature>
<dbReference type="EMBL" id="BGPR01012468">
    <property type="protein sequence ID" value="GBN56202.1"/>
    <property type="molecule type" value="Genomic_DNA"/>
</dbReference>
<gene>
    <name evidence="2" type="ORF">AVEN_97972_1</name>
</gene>
<comment type="caution">
    <text evidence="2">The sequence shown here is derived from an EMBL/GenBank/DDBJ whole genome shotgun (WGS) entry which is preliminary data.</text>
</comment>
<keyword evidence="3" id="KW-1185">Reference proteome</keyword>
<evidence type="ECO:0000256" key="1">
    <source>
        <dbReference type="SAM" id="MobiDB-lite"/>
    </source>
</evidence>
<evidence type="ECO:0000313" key="3">
    <source>
        <dbReference type="Proteomes" id="UP000499080"/>
    </source>
</evidence>
<evidence type="ECO:0000313" key="2">
    <source>
        <dbReference type="EMBL" id="GBN56202.1"/>
    </source>
</evidence>
<organism evidence="2 3">
    <name type="scientific">Araneus ventricosus</name>
    <name type="common">Orbweaver spider</name>
    <name type="synonym">Epeira ventricosa</name>
    <dbReference type="NCBI Taxonomy" id="182803"/>
    <lineage>
        <taxon>Eukaryota</taxon>
        <taxon>Metazoa</taxon>
        <taxon>Ecdysozoa</taxon>
        <taxon>Arthropoda</taxon>
        <taxon>Chelicerata</taxon>
        <taxon>Arachnida</taxon>
        <taxon>Araneae</taxon>
        <taxon>Araneomorphae</taxon>
        <taxon>Entelegynae</taxon>
        <taxon>Araneoidea</taxon>
        <taxon>Araneidae</taxon>
        <taxon>Araneus</taxon>
    </lineage>
</organism>
<dbReference type="AlphaFoldDB" id="A0A4Y2PYP5"/>
<accession>A0A4Y2PYP5</accession>
<proteinExistence type="predicted"/>
<dbReference type="Proteomes" id="UP000499080">
    <property type="component" value="Unassembled WGS sequence"/>
</dbReference>
<reference evidence="2 3" key="1">
    <citation type="journal article" date="2019" name="Sci. Rep.">
        <title>Orb-weaving spider Araneus ventricosus genome elucidates the spidroin gene catalogue.</title>
        <authorList>
            <person name="Kono N."/>
            <person name="Nakamura H."/>
            <person name="Ohtoshi R."/>
            <person name="Moran D.A.P."/>
            <person name="Shinohara A."/>
            <person name="Yoshida Y."/>
            <person name="Fujiwara M."/>
            <person name="Mori M."/>
            <person name="Tomita M."/>
            <person name="Arakawa K."/>
        </authorList>
    </citation>
    <scope>NUCLEOTIDE SEQUENCE [LARGE SCALE GENOMIC DNA]</scope>
</reference>
<sequence length="89" mass="10375">MRPLQAKWRGSTPHRSNFQPVHLGGPFMEAPCKPHYRSLRFRRANAPTPLTGFKTIPARPSHFRERVSLSLSTVVLQFYERSKWITDIE</sequence>
<protein>
    <submittedName>
        <fullName evidence="2">Uncharacterized protein</fullName>
    </submittedName>
</protein>